<dbReference type="InterPro" id="IPR036291">
    <property type="entry name" value="NAD(P)-bd_dom_sf"/>
</dbReference>
<dbReference type="InterPro" id="IPR003781">
    <property type="entry name" value="CoA-bd"/>
</dbReference>
<feature type="domain" description="CoA-binding" evidence="1">
    <location>
        <begin position="9"/>
        <end position="112"/>
    </location>
</feature>
<name>A0ABP7PVF5_9GAMM</name>
<evidence type="ECO:0000313" key="2">
    <source>
        <dbReference type="EMBL" id="GAA3971951.1"/>
    </source>
</evidence>
<reference evidence="3" key="1">
    <citation type="journal article" date="2019" name="Int. J. Syst. Evol. Microbiol.">
        <title>The Global Catalogue of Microorganisms (GCM) 10K type strain sequencing project: providing services to taxonomists for standard genome sequencing and annotation.</title>
        <authorList>
            <consortium name="The Broad Institute Genomics Platform"/>
            <consortium name="The Broad Institute Genome Sequencing Center for Infectious Disease"/>
            <person name="Wu L."/>
            <person name="Ma J."/>
        </authorList>
    </citation>
    <scope>NUCLEOTIDE SEQUENCE [LARGE SCALE GENOMIC DNA]</scope>
    <source>
        <strain evidence="3">JCM 17555</strain>
    </source>
</reference>
<dbReference type="PANTHER" id="PTHR33303:SF2">
    <property type="entry name" value="COA-BINDING DOMAIN-CONTAINING PROTEIN"/>
    <property type="match status" value="1"/>
</dbReference>
<proteinExistence type="predicted"/>
<keyword evidence="3" id="KW-1185">Reference proteome</keyword>
<organism evidence="2 3">
    <name type="scientific">Allohahella marinimesophila</name>
    <dbReference type="NCBI Taxonomy" id="1054972"/>
    <lineage>
        <taxon>Bacteria</taxon>
        <taxon>Pseudomonadati</taxon>
        <taxon>Pseudomonadota</taxon>
        <taxon>Gammaproteobacteria</taxon>
        <taxon>Oceanospirillales</taxon>
        <taxon>Hahellaceae</taxon>
        <taxon>Allohahella</taxon>
    </lineage>
</organism>
<sequence>MSDTSLKRLLDSVETIILVGASEKQHRDSYRIMAFLLERGYSVFPVNPRLAGSDLLGQPVFASITEAADHIEKTLNKPVDMVEVFRDPAHLGEIAKEAIAVGARILWGQLGVQNAAAEAEARHAGLTVVTNQCPKIILR</sequence>
<gene>
    <name evidence="2" type="ORF">GCM10022278_31630</name>
</gene>
<dbReference type="Pfam" id="PF13380">
    <property type="entry name" value="CoA_binding_2"/>
    <property type="match status" value="1"/>
</dbReference>
<comment type="caution">
    <text evidence="2">The sequence shown here is derived from an EMBL/GenBank/DDBJ whole genome shotgun (WGS) entry which is preliminary data.</text>
</comment>
<accession>A0ABP7PVF5</accession>
<dbReference type="RefSeq" id="WP_344808127.1">
    <property type="nucleotide sequence ID" value="NZ_BAABBO010000014.1"/>
</dbReference>
<dbReference type="EMBL" id="BAABBO010000014">
    <property type="protein sequence ID" value="GAA3971951.1"/>
    <property type="molecule type" value="Genomic_DNA"/>
</dbReference>
<dbReference type="SUPFAM" id="SSF51735">
    <property type="entry name" value="NAD(P)-binding Rossmann-fold domains"/>
    <property type="match status" value="1"/>
</dbReference>
<evidence type="ECO:0000259" key="1">
    <source>
        <dbReference type="SMART" id="SM00881"/>
    </source>
</evidence>
<dbReference type="Gene3D" id="3.40.50.720">
    <property type="entry name" value="NAD(P)-binding Rossmann-like Domain"/>
    <property type="match status" value="1"/>
</dbReference>
<dbReference type="SMART" id="SM00881">
    <property type="entry name" value="CoA_binding"/>
    <property type="match status" value="1"/>
</dbReference>
<dbReference type="Proteomes" id="UP001501337">
    <property type="component" value="Unassembled WGS sequence"/>
</dbReference>
<protein>
    <submittedName>
        <fullName evidence="2">CoA-binding protein</fullName>
    </submittedName>
</protein>
<evidence type="ECO:0000313" key="3">
    <source>
        <dbReference type="Proteomes" id="UP001501337"/>
    </source>
</evidence>
<dbReference type="PANTHER" id="PTHR33303">
    <property type="entry name" value="CYTOPLASMIC PROTEIN-RELATED"/>
    <property type="match status" value="1"/>
</dbReference>